<evidence type="ECO:0000256" key="1">
    <source>
        <dbReference type="ARBA" id="ARBA00022460"/>
    </source>
</evidence>
<evidence type="ECO:0000256" key="2">
    <source>
        <dbReference type="PROSITE-ProRule" id="PRU00497"/>
    </source>
</evidence>
<dbReference type="AlphaFoldDB" id="A0A9N9QSF2"/>
<protein>
    <submittedName>
        <fullName evidence="4">Uncharacterized protein</fullName>
    </submittedName>
</protein>
<proteinExistence type="predicted"/>
<dbReference type="PROSITE" id="PS51155">
    <property type="entry name" value="CHIT_BIND_RR_2"/>
    <property type="match status" value="1"/>
</dbReference>
<keyword evidence="5" id="KW-1185">Reference proteome</keyword>
<feature type="signal peptide" evidence="3">
    <location>
        <begin position="1"/>
        <end position="25"/>
    </location>
</feature>
<sequence length="123" mass="13745">MDLRNLKIFTLFFIMNMCHWHISEAAPQFPQPQRGFIPASREDESPQPYDFQYKVDSPPSGTLFGQSETGDAQGRVVGSYYVLLPDGRLMNVEYTVDGESGFVPRITFNPPNSQGTPAATRLG</sequence>
<feature type="chain" id="PRO_5040429755" evidence="3">
    <location>
        <begin position="26"/>
        <end position="123"/>
    </location>
</feature>
<dbReference type="OrthoDB" id="6418165at2759"/>
<dbReference type="Pfam" id="PF00379">
    <property type="entry name" value="Chitin_bind_4"/>
    <property type="match status" value="1"/>
</dbReference>
<keyword evidence="3" id="KW-0732">Signal</keyword>
<dbReference type="EMBL" id="OU892285">
    <property type="protein sequence ID" value="CAG9773589.1"/>
    <property type="molecule type" value="Genomic_DNA"/>
</dbReference>
<dbReference type="GO" id="GO:0042302">
    <property type="term" value="F:structural constituent of cuticle"/>
    <property type="evidence" value="ECO:0007669"/>
    <property type="project" value="UniProtKB-UniRule"/>
</dbReference>
<gene>
    <name evidence="4" type="ORF">CEUTPL_LOCUS13978</name>
</gene>
<dbReference type="PANTHER" id="PTHR12236:SF98">
    <property type="entry name" value="CUTICULAR PROTEIN 56F"/>
    <property type="match status" value="1"/>
</dbReference>
<organism evidence="4 5">
    <name type="scientific">Ceutorhynchus assimilis</name>
    <name type="common">cabbage seed weevil</name>
    <dbReference type="NCBI Taxonomy" id="467358"/>
    <lineage>
        <taxon>Eukaryota</taxon>
        <taxon>Metazoa</taxon>
        <taxon>Ecdysozoa</taxon>
        <taxon>Arthropoda</taxon>
        <taxon>Hexapoda</taxon>
        <taxon>Insecta</taxon>
        <taxon>Pterygota</taxon>
        <taxon>Neoptera</taxon>
        <taxon>Endopterygota</taxon>
        <taxon>Coleoptera</taxon>
        <taxon>Polyphaga</taxon>
        <taxon>Cucujiformia</taxon>
        <taxon>Curculionidae</taxon>
        <taxon>Ceutorhynchinae</taxon>
        <taxon>Ceutorhynchus</taxon>
    </lineage>
</organism>
<name>A0A9N9QSF2_9CUCU</name>
<evidence type="ECO:0000313" key="4">
    <source>
        <dbReference type="EMBL" id="CAG9773589.1"/>
    </source>
</evidence>
<dbReference type="Proteomes" id="UP001152799">
    <property type="component" value="Chromosome 9"/>
</dbReference>
<dbReference type="GO" id="GO:0005615">
    <property type="term" value="C:extracellular space"/>
    <property type="evidence" value="ECO:0007669"/>
    <property type="project" value="TreeGrafter"/>
</dbReference>
<accession>A0A9N9QSF2</accession>
<dbReference type="PANTHER" id="PTHR12236">
    <property type="entry name" value="STRUCTURAL CONTITUENT OF CUTICLE"/>
    <property type="match status" value="1"/>
</dbReference>
<dbReference type="InterPro" id="IPR000618">
    <property type="entry name" value="Insect_cuticle"/>
</dbReference>
<dbReference type="GO" id="GO:0031012">
    <property type="term" value="C:extracellular matrix"/>
    <property type="evidence" value="ECO:0007669"/>
    <property type="project" value="TreeGrafter"/>
</dbReference>
<evidence type="ECO:0000313" key="5">
    <source>
        <dbReference type="Proteomes" id="UP001152799"/>
    </source>
</evidence>
<keyword evidence="1 2" id="KW-0193">Cuticle</keyword>
<evidence type="ECO:0000256" key="3">
    <source>
        <dbReference type="SAM" id="SignalP"/>
    </source>
</evidence>
<reference evidence="4" key="1">
    <citation type="submission" date="2022-01" db="EMBL/GenBank/DDBJ databases">
        <authorList>
            <person name="King R."/>
        </authorList>
    </citation>
    <scope>NUCLEOTIDE SEQUENCE</scope>
</reference>
<dbReference type="InterPro" id="IPR051217">
    <property type="entry name" value="Insect_Cuticle_Struc_Prot"/>
</dbReference>